<feature type="chain" id="PRO_5038623086" evidence="1">
    <location>
        <begin position="20"/>
        <end position="219"/>
    </location>
</feature>
<dbReference type="SUPFAM" id="SSF116726">
    <property type="entry name" value="TrkA C-terminal domain-like"/>
    <property type="match status" value="1"/>
</dbReference>
<dbReference type="PANTHER" id="PTHR43833">
    <property type="entry name" value="POTASSIUM CHANNEL PROTEIN 2-RELATED-RELATED"/>
    <property type="match status" value="1"/>
</dbReference>
<dbReference type="Proteomes" id="UP000306420">
    <property type="component" value="Unassembled WGS sequence"/>
</dbReference>
<dbReference type="InterPro" id="IPR006037">
    <property type="entry name" value="RCK_C"/>
</dbReference>
<feature type="domain" description="RCK N-terminal" evidence="2">
    <location>
        <begin position="3"/>
        <end position="119"/>
    </location>
</feature>
<dbReference type="AlphaFoldDB" id="A0A5R9DX61"/>
<accession>A0A5R9DX61</accession>
<dbReference type="Pfam" id="PF02254">
    <property type="entry name" value="TrkA_N"/>
    <property type="match status" value="1"/>
</dbReference>
<evidence type="ECO:0000313" key="3">
    <source>
        <dbReference type="EMBL" id="TLQ39824.1"/>
    </source>
</evidence>
<organism evidence="3 4">
    <name type="scientific">Ruoffia tabacinasalis</name>
    <dbReference type="NCBI Taxonomy" id="87458"/>
    <lineage>
        <taxon>Bacteria</taxon>
        <taxon>Bacillati</taxon>
        <taxon>Bacillota</taxon>
        <taxon>Bacilli</taxon>
        <taxon>Lactobacillales</taxon>
        <taxon>Aerococcaceae</taxon>
        <taxon>Ruoffia</taxon>
    </lineage>
</organism>
<evidence type="ECO:0000256" key="1">
    <source>
        <dbReference type="SAM" id="SignalP"/>
    </source>
</evidence>
<protein>
    <submittedName>
        <fullName evidence="3">TrkA family potassium uptake protein</fullName>
    </submittedName>
</protein>
<gene>
    <name evidence="3" type="ORF">FEZ33_10090</name>
</gene>
<dbReference type="Gene3D" id="3.40.50.720">
    <property type="entry name" value="NAD(P)-binding Rossmann-like Domain"/>
    <property type="match status" value="1"/>
</dbReference>
<dbReference type="Pfam" id="PF02080">
    <property type="entry name" value="TrkA_C"/>
    <property type="match status" value="1"/>
</dbReference>
<dbReference type="PANTHER" id="PTHR43833:SF7">
    <property type="entry name" value="KTR SYSTEM POTASSIUM UPTAKE PROTEIN C"/>
    <property type="match status" value="1"/>
</dbReference>
<reference evidence="3 4" key="1">
    <citation type="submission" date="2019-05" db="EMBL/GenBank/DDBJ databases">
        <title>The metagenome of a microbial culture collection derived from dairy environment covers the genomic content of the human microbiome.</title>
        <authorList>
            <person name="Roder T."/>
            <person name="Wuthrich D."/>
            <person name="Sattari Z."/>
            <person name="Von Ah U."/>
            <person name="Bar C."/>
            <person name="Ronchi F."/>
            <person name="Macpherson A.J."/>
            <person name="Ganal-Vonarburg S.C."/>
            <person name="Bruggmann R."/>
            <person name="Vergeres G."/>
        </authorList>
    </citation>
    <scope>NUCLEOTIDE SEQUENCE [LARGE SCALE GENOMIC DNA]</scope>
    <source>
        <strain evidence="3 4">FAM 24227</strain>
    </source>
</reference>
<evidence type="ECO:0000313" key="4">
    <source>
        <dbReference type="Proteomes" id="UP000306420"/>
    </source>
</evidence>
<evidence type="ECO:0000259" key="2">
    <source>
        <dbReference type="PROSITE" id="PS51201"/>
    </source>
</evidence>
<dbReference type="InterPro" id="IPR003148">
    <property type="entry name" value="RCK_N"/>
</dbReference>
<dbReference type="RefSeq" id="WP_138405263.1">
    <property type="nucleotide sequence ID" value="NZ_VBSP01000046.1"/>
</dbReference>
<dbReference type="GO" id="GO:0008324">
    <property type="term" value="F:monoatomic cation transmembrane transporter activity"/>
    <property type="evidence" value="ECO:0007669"/>
    <property type="project" value="InterPro"/>
</dbReference>
<proteinExistence type="predicted"/>
<keyword evidence="1" id="KW-0732">Signal</keyword>
<dbReference type="Gene3D" id="3.30.70.1450">
    <property type="entry name" value="Regulator of K+ conductance, C-terminal domain"/>
    <property type="match status" value="1"/>
</dbReference>
<dbReference type="InterPro" id="IPR036291">
    <property type="entry name" value="NAD(P)-bd_dom_sf"/>
</dbReference>
<dbReference type="GO" id="GO:0006813">
    <property type="term" value="P:potassium ion transport"/>
    <property type="evidence" value="ECO:0007669"/>
    <property type="project" value="InterPro"/>
</dbReference>
<dbReference type="OrthoDB" id="9776294at2"/>
<sequence>MRRKTIAVLGLGLFGTSLARTLTKENVDVIGMDKNMDHVEEIIDEVAQCLQGDFTKIDQLKDAGVGDCDIAVVATSQRLEDTILAILHLQKLGIEKIIVKSKNADYRDVLLKVGADGVILPEVEMGVRIARELSNPTVHELIELDNRNNISIFPVKDKWIGKKINQMNFREKYGTNIIAIRKENTEQFHVEFTGDYIIQENDEFLGISTGDTLRQQFRN</sequence>
<feature type="signal peptide" evidence="1">
    <location>
        <begin position="1"/>
        <end position="19"/>
    </location>
</feature>
<name>A0A5R9DX61_9LACT</name>
<dbReference type="PROSITE" id="PS51201">
    <property type="entry name" value="RCK_N"/>
    <property type="match status" value="1"/>
</dbReference>
<comment type="caution">
    <text evidence="3">The sequence shown here is derived from an EMBL/GenBank/DDBJ whole genome shotgun (WGS) entry which is preliminary data.</text>
</comment>
<dbReference type="SUPFAM" id="SSF51735">
    <property type="entry name" value="NAD(P)-binding Rossmann-fold domains"/>
    <property type="match status" value="1"/>
</dbReference>
<dbReference type="InterPro" id="IPR036721">
    <property type="entry name" value="RCK_C_sf"/>
</dbReference>
<dbReference type="EMBL" id="VBSP01000046">
    <property type="protein sequence ID" value="TLQ39824.1"/>
    <property type="molecule type" value="Genomic_DNA"/>
</dbReference>
<dbReference type="InterPro" id="IPR050721">
    <property type="entry name" value="Trk_Ktr_HKT_K-transport"/>
</dbReference>